<dbReference type="Pfam" id="PF07995">
    <property type="entry name" value="GSDH"/>
    <property type="match status" value="1"/>
</dbReference>
<feature type="domain" description="Glucose/Sorbosone dehydrogenase" evidence="2">
    <location>
        <begin position="100"/>
        <end position="429"/>
    </location>
</feature>
<dbReference type="PANTHER" id="PTHR19328:SF75">
    <property type="entry name" value="ALDOSE SUGAR DEHYDROGENASE YLII"/>
    <property type="match status" value="1"/>
</dbReference>
<name>A0ABP7RGR5_9BURK</name>
<dbReference type="Proteomes" id="UP001501627">
    <property type="component" value="Unassembled WGS sequence"/>
</dbReference>
<dbReference type="SUPFAM" id="SSF50952">
    <property type="entry name" value="Soluble quinoprotein glucose dehydrogenase"/>
    <property type="match status" value="1"/>
</dbReference>
<dbReference type="PANTHER" id="PTHR19328">
    <property type="entry name" value="HEDGEHOG-INTERACTING PROTEIN"/>
    <property type="match status" value="1"/>
</dbReference>
<keyword evidence="4" id="KW-1185">Reference proteome</keyword>
<dbReference type="Gene3D" id="2.120.10.30">
    <property type="entry name" value="TolB, C-terminal domain"/>
    <property type="match status" value="1"/>
</dbReference>
<organism evidence="3 4">
    <name type="scientific">Comamonas faecalis</name>
    <dbReference type="NCBI Taxonomy" id="1387849"/>
    <lineage>
        <taxon>Bacteria</taxon>
        <taxon>Pseudomonadati</taxon>
        <taxon>Pseudomonadota</taxon>
        <taxon>Betaproteobacteria</taxon>
        <taxon>Burkholderiales</taxon>
        <taxon>Comamonadaceae</taxon>
        <taxon>Comamonas</taxon>
    </lineage>
</organism>
<sequence>MDAVHDVRSFAHPPDEEDTMPRTLPFMMQRPVATSNPSRTRRAALGAALLLWAVAGVAQDFNARAPNAARQRPAFAGQTRAPVIDAGVQLRTQVLARGLVHPWGMAELPGGSWLVTERPGRLRRIAADGAVSPPISGLPAVDARGQGGLLDVAVHADFAQTRQLWWSYAEPRGGGKNATAVATGVLSEDGSALEQVRVIFRQNPAWDSTYHFGSRLVFDREGMLFVTTGERSDRRARPLAQDVTSHLGKVLRIDPQSGAAAPGNPGIHGGVPEIWSYGHRNVQSAALDAQGRLWIVEHGARGGDELNQPRAGRNYGWPVISYGEEYSGLAIGQGLTARDGMEQPVYYWDPVIAPSGMAFYQGALFPGWQGDVLIGGLAGQALVRLTLADGRVSGEARYLQGQGRVRDVAVAFDGAVMLLTDAEDGALIRVTPMD</sequence>
<protein>
    <submittedName>
        <fullName evidence="3">PQQ-dependent sugar dehydrogenase</fullName>
    </submittedName>
</protein>
<proteinExistence type="predicted"/>
<dbReference type="EMBL" id="BAABBP010000018">
    <property type="protein sequence ID" value="GAA3997234.1"/>
    <property type="molecule type" value="Genomic_DNA"/>
</dbReference>
<feature type="region of interest" description="Disordered" evidence="1">
    <location>
        <begin position="1"/>
        <end position="22"/>
    </location>
</feature>
<accession>A0ABP7RGR5</accession>
<dbReference type="InterPro" id="IPR011041">
    <property type="entry name" value="Quinoprot_gluc/sorb_DH_b-prop"/>
</dbReference>
<evidence type="ECO:0000313" key="4">
    <source>
        <dbReference type="Proteomes" id="UP001501627"/>
    </source>
</evidence>
<dbReference type="InterPro" id="IPR011042">
    <property type="entry name" value="6-blade_b-propeller_TolB-like"/>
</dbReference>
<dbReference type="InterPro" id="IPR012938">
    <property type="entry name" value="Glc/Sorbosone_DH"/>
</dbReference>
<evidence type="ECO:0000259" key="2">
    <source>
        <dbReference type="Pfam" id="PF07995"/>
    </source>
</evidence>
<reference evidence="4" key="1">
    <citation type="journal article" date="2019" name="Int. J. Syst. Evol. Microbiol.">
        <title>The Global Catalogue of Microorganisms (GCM) 10K type strain sequencing project: providing services to taxonomists for standard genome sequencing and annotation.</title>
        <authorList>
            <consortium name="The Broad Institute Genomics Platform"/>
            <consortium name="The Broad Institute Genome Sequencing Center for Infectious Disease"/>
            <person name="Wu L."/>
            <person name="Ma J."/>
        </authorList>
    </citation>
    <scope>NUCLEOTIDE SEQUENCE [LARGE SCALE GENOMIC DNA]</scope>
    <source>
        <strain evidence="4">JCM 17561</strain>
    </source>
</reference>
<evidence type="ECO:0000313" key="3">
    <source>
        <dbReference type="EMBL" id="GAA3997234.1"/>
    </source>
</evidence>
<comment type="caution">
    <text evidence="3">The sequence shown here is derived from an EMBL/GenBank/DDBJ whole genome shotgun (WGS) entry which is preliminary data.</text>
</comment>
<gene>
    <name evidence="3" type="ORF">GCM10022279_21110</name>
</gene>
<evidence type="ECO:0000256" key="1">
    <source>
        <dbReference type="SAM" id="MobiDB-lite"/>
    </source>
</evidence>